<feature type="transmembrane region" description="Helical" evidence="9">
    <location>
        <begin position="252"/>
        <end position="270"/>
    </location>
</feature>
<dbReference type="PATRIC" id="fig|1261.3.peg.955"/>
<feature type="transmembrane region" description="Helical" evidence="9">
    <location>
        <begin position="226"/>
        <end position="246"/>
    </location>
</feature>
<evidence type="ECO:0000313" key="10">
    <source>
        <dbReference type="EMBL" id="KXI10317.1"/>
    </source>
</evidence>
<protein>
    <submittedName>
        <fullName evidence="10">ABC 3 transport family protein</fullName>
    </submittedName>
    <submittedName>
        <fullName evidence="11">Manganese transport system membrane protein mntB</fullName>
    </submittedName>
</protein>
<keyword evidence="5 8" id="KW-0812">Transmembrane</keyword>
<comment type="similarity">
    <text evidence="2 8">Belongs to the ABC-3 integral membrane protein family.</text>
</comment>
<dbReference type="PANTHER" id="PTHR30477:SF8">
    <property type="entry name" value="METAL TRANSPORT SYSTEM MEMBRANE PROTEIN CT_070-RELATED"/>
    <property type="match status" value="1"/>
</dbReference>
<gene>
    <name evidence="11" type="primary">mntB_2</name>
    <name evidence="10" type="ORF">HMPREF3195_01903</name>
    <name evidence="11" type="ORF">NCTC11460_00209</name>
</gene>
<keyword evidence="6 9" id="KW-1133">Transmembrane helix</keyword>
<dbReference type="Gene3D" id="1.10.3470.10">
    <property type="entry name" value="ABC transporter involved in vitamin B12 uptake, BtuC"/>
    <property type="match status" value="1"/>
</dbReference>
<evidence type="ECO:0000313" key="12">
    <source>
        <dbReference type="Proteomes" id="UP000070326"/>
    </source>
</evidence>
<dbReference type="STRING" id="1261.HMPREF3195_01903"/>
<feature type="transmembrane region" description="Helical" evidence="9">
    <location>
        <begin position="87"/>
        <end position="106"/>
    </location>
</feature>
<dbReference type="Proteomes" id="UP000070326">
    <property type="component" value="Unassembled WGS sequence"/>
</dbReference>
<keyword evidence="3 8" id="KW-0813">Transport</keyword>
<evidence type="ECO:0000256" key="5">
    <source>
        <dbReference type="ARBA" id="ARBA00022692"/>
    </source>
</evidence>
<accession>A0A135YLQ4</accession>
<evidence type="ECO:0000256" key="8">
    <source>
        <dbReference type="RuleBase" id="RU003943"/>
    </source>
</evidence>
<dbReference type="Pfam" id="PF00950">
    <property type="entry name" value="ABC-3"/>
    <property type="match status" value="1"/>
</dbReference>
<evidence type="ECO:0000256" key="1">
    <source>
        <dbReference type="ARBA" id="ARBA00004651"/>
    </source>
</evidence>
<dbReference type="SUPFAM" id="SSF81345">
    <property type="entry name" value="ABC transporter involved in vitamin B12 uptake, BtuC"/>
    <property type="match status" value="1"/>
</dbReference>
<sequence length="368" mass="40373">MLGSQAVLLITSISCSLLGVFLVLRNLSMIADAISHSVLLGIVLAFFITKDLESPFLIISAGVFGVITVAFIELVGRSKRVDRSDAIGVVFPMFFSLAVILISRYARNAHIDTDVVLMGEVIFASLNSVNIGGLYIPISFLRMGVTLILNLGFIVAFYRYLKTSSFDEEYAKLIGMPIGLIFYSFMTLTSITAVAAFDAVGSILVLSFFIAPAATAYLISKDLKKMLVLSCVFASITCLIGSYISIQINASMTGMCAVVGMVLFMLVLLVNKNGIVSRVINRNNLKVKVRKDMFIVHVGNHIIDGSSNEENRVDTIKEHLVWSDEELDIVTDKLRKDGLVEAVDGIYDLTTIGHERYEYLVELYGLDS</sequence>
<feature type="transmembrane region" description="Helical" evidence="9">
    <location>
        <begin position="6"/>
        <end position="24"/>
    </location>
</feature>
<evidence type="ECO:0000313" key="13">
    <source>
        <dbReference type="Proteomes" id="UP000255101"/>
    </source>
</evidence>
<proteinExistence type="inferred from homology"/>
<dbReference type="GO" id="GO:0055085">
    <property type="term" value="P:transmembrane transport"/>
    <property type="evidence" value="ECO:0007669"/>
    <property type="project" value="InterPro"/>
</dbReference>
<feature type="transmembrane region" description="Helical" evidence="9">
    <location>
        <begin position="31"/>
        <end position="49"/>
    </location>
</feature>
<name>A0A135YLQ4_9FIRM</name>
<feature type="transmembrane region" description="Helical" evidence="9">
    <location>
        <begin position="134"/>
        <end position="161"/>
    </location>
</feature>
<feature type="transmembrane region" description="Helical" evidence="9">
    <location>
        <begin position="55"/>
        <end position="75"/>
    </location>
</feature>
<dbReference type="GO" id="GO:0010043">
    <property type="term" value="P:response to zinc ion"/>
    <property type="evidence" value="ECO:0007669"/>
    <property type="project" value="TreeGrafter"/>
</dbReference>
<evidence type="ECO:0000313" key="11">
    <source>
        <dbReference type="EMBL" id="SUB60310.1"/>
    </source>
</evidence>
<dbReference type="AlphaFoldDB" id="A0A135YLQ4"/>
<comment type="subcellular location">
    <subcellularLocation>
        <location evidence="1 8">Cell membrane</location>
        <topology evidence="1 8">Multi-pass membrane protein</topology>
    </subcellularLocation>
</comment>
<feature type="transmembrane region" description="Helical" evidence="9">
    <location>
        <begin position="173"/>
        <end position="193"/>
    </location>
</feature>
<evidence type="ECO:0000256" key="3">
    <source>
        <dbReference type="ARBA" id="ARBA00022448"/>
    </source>
</evidence>
<keyword evidence="4" id="KW-1003">Cell membrane</keyword>
<evidence type="ECO:0000256" key="2">
    <source>
        <dbReference type="ARBA" id="ARBA00008034"/>
    </source>
</evidence>
<dbReference type="EMBL" id="LSQZ01000099">
    <property type="protein sequence ID" value="KXI10317.1"/>
    <property type="molecule type" value="Genomic_DNA"/>
</dbReference>
<dbReference type="InterPro" id="IPR001626">
    <property type="entry name" value="ABC_TroCD"/>
</dbReference>
<dbReference type="EMBL" id="UGTB01000004">
    <property type="protein sequence ID" value="SUB60310.1"/>
    <property type="molecule type" value="Genomic_DNA"/>
</dbReference>
<keyword evidence="7 9" id="KW-0472">Membrane</keyword>
<dbReference type="CDD" id="cd06550">
    <property type="entry name" value="TM_ABC_iron-siderophores_like"/>
    <property type="match status" value="1"/>
</dbReference>
<feature type="transmembrane region" description="Helical" evidence="9">
    <location>
        <begin position="199"/>
        <end position="219"/>
    </location>
</feature>
<dbReference type="PANTHER" id="PTHR30477">
    <property type="entry name" value="ABC-TRANSPORTER METAL-BINDING PROTEIN"/>
    <property type="match status" value="1"/>
</dbReference>
<dbReference type="GO" id="GO:0043190">
    <property type="term" value="C:ATP-binding cassette (ABC) transporter complex"/>
    <property type="evidence" value="ECO:0007669"/>
    <property type="project" value="InterPro"/>
</dbReference>
<dbReference type="InterPro" id="IPR037294">
    <property type="entry name" value="ABC_BtuC-like"/>
</dbReference>
<dbReference type="eggNOG" id="COG1108">
    <property type="taxonomic scope" value="Bacteria"/>
</dbReference>
<evidence type="ECO:0000256" key="9">
    <source>
        <dbReference type="SAM" id="Phobius"/>
    </source>
</evidence>
<dbReference type="RefSeq" id="WP_002846198.1">
    <property type="nucleotide sequence ID" value="NZ_FOVA01000022.1"/>
</dbReference>
<organism evidence="10 12">
    <name type="scientific">Peptostreptococcus anaerobius</name>
    <dbReference type="NCBI Taxonomy" id="1261"/>
    <lineage>
        <taxon>Bacteria</taxon>
        <taxon>Bacillati</taxon>
        <taxon>Bacillota</taxon>
        <taxon>Clostridia</taxon>
        <taxon>Peptostreptococcales</taxon>
        <taxon>Peptostreptococcaceae</taxon>
        <taxon>Peptostreptococcus</taxon>
    </lineage>
</organism>
<reference evidence="10 12" key="1">
    <citation type="submission" date="2016-02" db="EMBL/GenBank/DDBJ databases">
        <authorList>
            <person name="Wen L."/>
            <person name="He K."/>
            <person name="Yang H."/>
        </authorList>
    </citation>
    <scope>NUCLEOTIDE SEQUENCE [LARGE SCALE GENOMIC DNA]</scope>
    <source>
        <strain evidence="10 12">MJR8628A</strain>
    </source>
</reference>
<evidence type="ECO:0000256" key="7">
    <source>
        <dbReference type="ARBA" id="ARBA00023136"/>
    </source>
</evidence>
<reference evidence="11 13" key="2">
    <citation type="submission" date="2018-06" db="EMBL/GenBank/DDBJ databases">
        <authorList>
            <consortium name="Pathogen Informatics"/>
            <person name="Doyle S."/>
        </authorList>
    </citation>
    <scope>NUCLEOTIDE SEQUENCE [LARGE SCALE GENOMIC DNA]</scope>
    <source>
        <strain evidence="11 13">NCTC11460</strain>
    </source>
</reference>
<evidence type="ECO:0000256" key="6">
    <source>
        <dbReference type="ARBA" id="ARBA00022989"/>
    </source>
</evidence>
<evidence type="ECO:0000256" key="4">
    <source>
        <dbReference type="ARBA" id="ARBA00022475"/>
    </source>
</evidence>
<dbReference type="Proteomes" id="UP000255101">
    <property type="component" value="Unassembled WGS sequence"/>
</dbReference>